<protein>
    <submittedName>
        <fullName evidence="2">Hybrid cluster protein-associated redox disulfide domain protein</fullName>
    </submittedName>
</protein>
<dbReference type="InterPro" id="IPR015077">
    <property type="entry name" value="DUF1858"/>
</dbReference>
<sequence length="68" mass="7318">MITKDMSIGDTVSKFPQVVPVFMSFGMGCLGCSAARFENIEQGARAHGVDVDKLIAELNRVASQGEEK</sequence>
<dbReference type="Proteomes" id="UP000366051">
    <property type="component" value="Chromosome"/>
</dbReference>
<feature type="domain" description="DUF1858" evidence="1">
    <location>
        <begin position="2"/>
        <end position="55"/>
    </location>
</feature>
<dbReference type="PANTHER" id="PTHR39341">
    <property type="entry name" value="BSL7085 PROTEIN"/>
    <property type="match status" value="1"/>
</dbReference>
<dbReference type="SUPFAM" id="SSF140683">
    <property type="entry name" value="SP0561-like"/>
    <property type="match status" value="1"/>
</dbReference>
<evidence type="ECO:0000313" key="3">
    <source>
        <dbReference type="Proteomes" id="UP000366051"/>
    </source>
</evidence>
<dbReference type="Gene3D" id="1.10.3910.10">
    <property type="entry name" value="SP0561-like"/>
    <property type="match status" value="1"/>
</dbReference>
<dbReference type="InterPro" id="IPR023883">
    <property type="entry name" value="CHP03980_redox-disulphide"/>
</dbReference>
<dbReference type="KEGG" id="hcv:FTV88_3276"/>
<reference evidence="3" key="1">
    <citation type="submission" date="2019-11" db="EMBL/GenBank/DDBJ databases">
        <title>Genome sequence of Heliorestis convoluta strain HH, an alkaliphilic and minimalistic phototrophic bacterium from a soda lake in Egypt.</title>
        <authorList>
            <person name="Dewey E.D."/>
            <person name="Stokes L.M."/>
            <person name="Burchell B.M."/>
            <person name="Shaffer K.N."/>
            <person name="Huntington A.M."/>
            <person name="Baker J.M."/>
            <person name="Nadendla S."/>
            <person name="Giglio M.G."/>
            <person name="Touchman J.W."/>
            <person name="Blankenship R.E."/>
            <person name="Madigan M.T."/>
            <person name="Sattley W.M."/>
        </authorList>
    </citation>
    <scope>NUCLEOTIDE SEQUENCE [LARGE SCALE GENOMIC DNA]</scope>
    <source>
        <strain evidence="3">HH</strain>
    </source>
</reference>
<dbReference type="AlphaFoldDB" id="A0A5Q2N7E9"/>
<name>A0A5Q2N7E9_9FIRM</name>
<dbReference type="OrthoDB" id="15017at2"/>
<keyword evidence="3" id="KW-1185">Reference proteome</keyword>
<gene>
    <name evidence="2" type="ORF">FTV88_3276</name>
</gene>
<proteinExistence type="predicted"/>
<dbReference type="PROSITE" id="PS51257">
    <property type="entry name" value="PROKAR_LIPOPROTEIN"/>
    <property type="match status" value="1"/>
</dbReference>
<dbReference type="InterPro" id="IPR038062">
    <property type="entry name" value="ScdA-like_N_sf"/>
</dbReference>
<evidence type="ECO:0000313" key="2">
    <source>
        <dbReference type="EMBL" id="QGG49342.1"/>
    </source>
</evidence>
<dbReference type="NCBIfam" id="TIGR03980">
    <property type="entry name" value="prismane_assoc"/>
    <property type="match status" value="1"/>
</dbReference>
<dbReference type="RefSeq" id="WP_153726345.1">
    <property type="nucleotide sequence ID" value="NZ_CP045875.1"/>
</dbReference>
<dbReference type="EMBL" id="CP045875">
    <property type="protein sequence ID" value="QGG49342.1"/>
    <property type="molecule type" value="Genomic_DNA"/>
</dbReference>
<dbReference type="Pfam" id="PF08984">
    <property type="entry name" value="DUF1858"/>
    <property type="match status" value="1"/>
</dbReference>
<accession>A0A5Q2N7E9</accession>
<dbReference type="PANTHER" id="PTHR39341:SF1">
    <property type="entry name" value="DUF1858 DOMAIN-CONTAINING PROTEIN"/>
    <property type="match status" value="1"/>
</dbReference>
<evidence type="ECO:0000259" key="1">
    <source>
        <dbReference type="Pfam" id="PF08984"/>
    </source>
</evidence>
<organism evidence="2 3">
    <name type="scientific">Heliorestis convoluta</name>
    <dbReference type="NCBI Taxonomy" id="356322"/>
    <lineage>
        <taxon>Bacteria</taxon>
        <taxon>Bacillati</taxon>
        <taxon>Bacillota</taxon>
        <taxon>Clostridia</taxon>
        <taxon>Eubacteriales</taxon>
        <taxon>Heliobacteriaceae</taxon>
        <taxon>Heliorestis</taxon>
    </lineage>
</organism>